<evidence type="ECO:0000256" key="6">
    <source>
        <dbReference type="ARBA" id="ARBA00023136"/>
    </source>
</evidence>
<dbReference type="GO" id="GO:0055085">
    <property type="term" value="P:transmembrane transport"/>
    <property type="evidence" value="ECO:0007669"/>
    <property type="project" value="InterPro"/>
</dbReference>
<comment type="subcellular location">
    <subcellularLocation>
        <location evidence="1 7">Cell membrane</location>
        <topology evidence="1 7">Multi-pass membrane protein</topology>
    </subcellularLocation>
</comment>
<evidence type="ECO:0000256" key="7">
    <source>
        <dbReference type="RuleBase" id="RU363032"/>
    </source>
</evidence>
<dbReference type="EMBL" id="SMKI01000115">
    <property type="protein sequence ID" value="TDC75220.1"/>
    <property type="molecule type" value="Genomic_DNA"/>
</dbReference>
<protein>
    <submittedName>
        <fullName evidence="9">Carbohydrate ABC transporter permease</fullName>
    </submittedName>
</protein>
<evidence type="ECO:0000259" key="8">
    <source>
        <dbReference type="PROSITE" id="PS50928"/>
    </source>
</evidence>
<feature type="transmembrane region" description="Helical" evidence="7">
    <location>
        <begin position="115"/>
        <end position="134"/>
    </location>
</feature>
<evidence type="ECO:0000313" key="9">
    <source>
        <dbReference type="EMBL" id="TDC75220.1"/>
    </source>
</evidence>
<feature type="domain" description="ABC transmembrane type-1" evidence="8">
    <location>
        <begin position="77"/>
        <end position="268"/>
    </location>
</feature>
<keyword evidence="2 7" id="KW-0813">Transport</keyword>
<keyword evidence="10" id="KW-1185">Reference proteome</keyword>
<gene>
    <name evidence="9" type="ORF">E1283_13110</name>
</gene>
<dbReference type="InterPro" id="IPR050901">
    <property type="entry name" value="BP-dep_ABC_trans_perm"/>
</dbReference>
<dbReference type="InterPro" id="IPR035906">
    <property type="entry name" value="MetI-like_sf"/>
</dbReference>
<comment type="similarity">
    <text evidence="7">Belongs to the binding-protein-dependent transport system permease family.</text>
</comment>
<evidence type="ECO:0000256" key="4">
    <source>
        <dbReference type="ARBA" id="ARBA00022692"/>
    </source>
</evidence>
<keyword evidence="3" id="KW-1003">Cell membrane</keyword>
<dbReference type="PANTHER" id="PTHR32243">
    <property type="entry name" value="MALTOSE TRANSPORT SYSTEM PERMEASE-RELATED"/>
    <property type="match status" value="1"/>
</dbReference>
<feature type="transmembrane region" description="Helical" evidence="7">
    <location>
        <begin position="247"/>
        <end position="268"/>
    </location>
</feature>
<feature type="transmembrane region" description="Helical" evidence="7">
    <location>
        <begin position="14"/>
        <end position="35"/>
    </location>
</feature>
<proteinExistence type="inferred from homology"/>
<dbReference type="Pfam" id="PF00528">
    <property type="entry name" value="BPD_transp_1"/>
    <property type="match status" value="1"/>
</dbReference>
<dbReference type="Gene3D" id="1.10.3720.10">
    <property type="entry name" value="MetI-like"/>
    <property type="match status" value="1"/>
</dbReference>
<evidence type="ECO:0000256" key="1">
    <source>
        <dbReference type="ARBA" id="ARBA00004651"/>
    </source>
</evidence>
<feature type="transmembrane region" description="Helical" evidence="7">
    <location>
        <begin position="76"/>
        <end position="103"/>
    </location>
</feature>
<keyword evidence="5 7" id="KW-1133">Transmembrane helix</keyword>
<keyword evidence="4 7" id="KW-0812">Transmembrane</keyword>
<dbReference type="AlphaFoldDB" id="A0A4R4TD33"/>
<keyword evidence="6 7" id="KW-0472">Membrane</keyword>
<sequence length="283" mass="30401">MSRRGRRRTGVRRYLNPVTVGGLLLVVVTAAPLYWMAVTSFKSPVEAGASPPTPFPEDPTLDNYRHALDAADMGRYLYNSAVVCVSSTVIVLALALLAGYALARLPMRGRGPVMVGLLMISVFPVIAVVTPLYLVERELGLLNSHAGLIIPYVAFHLPFAVWMLRNSLLDLPRELEEAATIDGAGVLRTLRSVILPGAGPALFTAGVFTFAATWTEFLMALTLNSENDFRTIPVGIAIYGDRYQVPYGVIFAAAMAATVPVALLVLVFRRAVLSGLTDGAVKG</sequence>
<feature type="transmembrane region" description="Helical" evidence="7">
    <location>
        <begin position="146"/>
        <end position="164"/>
    </location>
</feature>
<evidence type="ECO:0000256" key="2">
    <source>
        <dbReference type="ARBA" id="ARBA00022448"/>
    </source>
</evidence>
<dbReference type="InterPro" id="IPR000515">
    <property type="entry name" value="MetI-like"/>
</dbReference>
<dbReference type="PANTHER" id="PTHR32243:SF18">
    <property type="entry name" value="INNER MEMBRANE ABC TRANSPORTER PERMEASE PROTEIN YCJP"/>
    <property type="match status" value="1"/>
</dbReference>
<organism evidence="9 10">
    <name type="scientific">Streptomyces hainanensis</name>
    <dbReference type="NCBI Taxonomy" id="402648"/>
    <lineage>
        <taxon>Bacteria</taxon>
        <taxon>Bacillati</taxon>
        <taxon>Actinomycetota</taxon>
        <taxon>Actinomycetes</taxon>
        <taxon>Kitasatosporales</taxon>
        <taxon>Streptomycetaceae</taxon>
        <taxon>Streptomyces</taxon>
    </lineage>
</organism>
<evidence type="ECO:0000256" key="5">
    <source>
        <dbReference type="ARBA" id="ARBA00022989"/>
    </source>
</evidence>
<dbReference type="RefSeq" id="WP_132818177.1">
    <property type="nucleotide sequence ID" value="NZ_SMKI01000115.1"/>
</dbReference>
<dbReference type="OrthoDB" id="9794684at2"/>
<dbReference type="PROSITE" id="PS50928">
    <property type="entry name" value="ABC_TM1"/>
    <property type="match status" value="1"/>
</dbReference>
<comment type="caution">
    <text evidence="9">The sequence shown here is derived from an EMBL/GenBank/DDBJ whole genome shotgun (WGS) entry which is preliminary data.</text>
</comment>
<evidence type="ECO:0000313" key="10">
    <source>
        <dbReference type="Proteomes" id="UP000295345"/>
    </source>
</evidence>
<accession>A0A4R4TD33</accession>
<feature type="transmembrane region" description="Helical" evidence="7">
    <location>
        <begin position="193"/>
        <end position="214"/>
    </location>
</feature>
<name>A0A4R4TD33_9ACTN</name>
<evidence type="ECO:0000256" key="3">
    <source>
        <dbReference type="ARBA" id="ARBA00022475"/>
    </source>
</evidence>
<dbReference type="Proteomes" id="UP000295345">
    <property type="component" value="Unassembled WGS sequence"/>
</dbReference>
<dbReference type="GO" id="GO:0005886">
    <property type="term" value="C:plasma membrane"/>
    <property type="evidence" value="ECO:0007669"/>
    <property type="project" value="UniProtKB-SubCell"/>
</dbReference>
<reference evidence="9 10" key="1">
    <citation type="submission" date="2019-03" db="EMBL/GenBank/DDBJ databases">
        <title>Draft genome sequences of novel Actinobacteria.</title>
        <authorList>
            <person name="Sahin N."/>
            <person name="Ay H."/>
            <person name="Saygin H."/>
        </authorList>
    </citation>
    <scope>NUCLEOTIDE SEQUENCE [LARGE SCALE GENOMIC DNA]</scope>
    <source>
        <strain evidence="9 10">DSM 41900</strain>
    </source>
</reference>
<dbReference type="SUPFAM" id="SSF161098">
    <property type="entry name" value="MetI-like"/>
    <property type="match status" value="1"/>
</dbReference>
<dbReference type="CDD" id="cd06261">
    <property type="entry name" value="TM_PBP2"/>
    <property type="match status" value="1"/>
</dbReference>